<keyword evidence="14" id="KW-1185">Reference proteome</keyword>
<evidence type="ECO:0000256" key="8">
    <source>
        <dbReference type="ARBA" id="ARBA00022989"/>
    </source>
</evidence>
<dbReference type="EMBL" id="WJXA01000004">
    <property type="protein sequence ID" value="KAF7145442.1"/>
    <property type="molecule type" value="Genomic_DNA"/>
</dbReference>
<feature type="domain" description="SWEET-like" evidence="11">
    <location>
        <begin position="536"/>
        <end position="651"/>
    </location>
</feature>
<evidence type="ECO:0000256" key="4">
    <source>
        <dbReference type="ARBA" id="ARBA00012483"/>
    </source>
</evidence>
<dbReference type="AlphaFoldDB" id="A0A834H363"/>
<gene>
    <name evidence="13" type="ORF">RHSIM_Rhsim04G0020800</name>
</gene>
<feature type="domain" description="DUF2921" evidence="12">
    <location>
        <begin position="278"/>
        <end position="450"/>
    </location>
</feature>
<keyword evidence="5" id="KW-0808">Transferase</keyword>
<protein>
    <recommendedName>
        <fullName evidence="4">RING-type E3 ubiquitin transferase</fullName>
        <ecNumber evidence="4">2.3.2.27</ecNumber>
    </recommendedName>
</protein>
<evidence type="ECO:0000256" key="5">
    <source>
        <dbReference type="ARBA" id="ARBA00022679"/>
    </source>
</evidence>
<comment type="caution">
    <text evidence="13">The sequence shown here is derived from an EMBL/GenBank/DDBJ whole genome shotgun (WGS) entry which is preliminary data.</text>
</comment>
<keyword evidence="8 10" id="KW-1133">Transmembrane helix</keyword>
<keyword evidence="7" id="KW-0833">Ubl conjugation pathway</keyword>
<feature type="transmembrane region" description="Helical" evidence="10">
    <location>
        <begin position="500"/>
        <end position="520"/>
    </location>
</feature>
<evidence type="ECO:0000256" key="9">
    <source>
        <dbReference type="ARBA" id="ARBA00023136"/>
    </source>
</evidence>
<dbReference type="GO" id="GO:0061630">
    <property type="term" value="F:ubiquitin protein ligase activity"/>
    <property type="evidence" value="ECO:0007669"/>
    <property type="project" value="UniProtKB-EC"/>
</dbReference>
<dbReference type="Pfam" id="PF25333">
    <property type="entry name" value="DUF2921_N"/>
    <property type="match status" value="2"/>
</dbReference>
<evidence type="ECO:0000313" key="13">
    <source>
        <dbReference type="EMBL" id="KAF7145442.1"/>
    </source>
</evidence>
<comment type="catalytic activity">
    <reaction evidence="1">
        <text>S-ubiquitinyl-[E2 ubiquitin-conjugating enzyme]-L-cysteine + [acceptor protein]-L-lysine = [E2 ubiquitin-conjugating enzyme]-L-cysteine + N(6)-ubiquitinyl-[acceptor protein]-L-lysine.</text>
        <dbReference type="EC" id="2.3.2.27"/>
    </reaction>
</comment>
<feature type="domain" description="DUF2921" evidence="12">
    <location>
        <begin position="65"/>
        <end position="153"/>
    </location>
</feature>
<sequence length="666" mass="75293">MVPESTPTAPSTTFPHVSPILVHYTGGDRILNNDNNISSEFSLESEKYFWFNPTQNISGTNTSGIYKIEAYLIFPSRRNTLEFAFYGFWSQYSGKLCMVGSGSWYSNKGNLINLDAVLKLNYPMNLTIFSGLITGKLESLASPNDPYYFEPVSLLEYGSSSNYQYSLVSGEFDSDYRGGIDIPKSQSLALNPGSMKHGQNEVFNLEYSNECSSSKNCTPLGKDDKDELPNEMTSLESARIGDCSIRLGLRIAFRSRYNSMFEVRGLRYEYTVTDKVRELCPFKKPVLKKGNRYPKWNSNDLALDMLGRDSMGNHSWSYAMPSFFDDQNYVLKPFDISTSMMDTTEVEGKSTYRGPLNISYTISPYQTYQNSSAVSGNIPLFHISAEGLYDEETGSLCMVGCRKLSTGESMDCEILLKFQFPPVNAKKGGQIRGIIESMREEADPLYFKQLEITARPYYRKEAERSVRRLDLEIVMVLISNTLACVFVGLQILYAKGNPQVLPFVSLAMLLFLTLVSLSTMKENHSKLMVSSTSVVYDTHALWRDLRSFGGLVLDGFLLPQILLNIFQISTKDALSRPFYIGTTCVRILPRAYDLYRTYHNVRTQFDGAYIFANPDEDFYSHRSDVVISFWCVVFAVVIHLQQRFGGLCMFPLVAAYDKVPVISSDQ</sequence>
<feature type="domain" description="SWEET-like" evidence="11">
    <location>
        <begin position="462"/>
        <end position="515"/>
    </location>
</feature>
<dbReference type="PANTHER" id="PTHR33389">
    <property type="entry name" value="FAMILY PROTEIN, PUTATIVE (DUF2921)-RELATED"/>
    <property type="match status" value="1"/>
</dbReference>
<reference evidence="13" key="1">
    <citation type="submission" date="2019-11" db="EMBL/GenBank/DDBJ databases">
        <authorList>
            <person name="Liu Y."/>
            <person name="Hou J."/>
            <person name="Li T.-Q."/>
            <person name="Guan C.-H."/>
            <person name="Wu X."/>
            <person name="Wu H.-Z."/>
            <person name="Ling F."/>
            <person name="Zhang R."/>
            <person name="Shi X.-G."/>
            <person name="Ren J.-P."/>
            <person name="Chen E.-F."/>
            <person name="Sun J.-M."/>
        </authorList>
    </citation>
    <scope>NUCLEOTIDE SEQUENCE</scope>
    <source>
        <strain evidence="13">Adult_tree_wgs_1</strain>
        <tissue evidence="13">Leaves</tissue>
    </source>
</reference>
<dbReference type="OrthoDB" id="607498at2759"/>
<proteinExistence type="predicted"/>
<dbReference type="InterPro" id="IPR021319">
    <property type="entry name" value="DUF2921"/>
</dbReference>
<feature type="transmembrane region" description="Helical" evidence="10">
    <location>
        <begin position="473"/>
        <end position="494"/>
    </location>
</feature>
<evidence type="ECO:0000313" key="14">
    <source>
        <dbReference type="Proteomes" id="UP000626092"/>
    </source>
</evidence>
<dbReference type="EC" id="2.3.2.27" evidence="4"/>
<dbReference type="Proteomes" id="UP000626092">
    <property type="component" value="Unassembled WGS sequence"/>
</dbReference>
<keyword evidence="6 10" id="KW-0812">Transmembrane</keyword>
<name>A0A834H363_RHOSS</name>
<dbReference type="InterPro" id="IPR057425">
    <property type="entry name" value="DUF2921_N"/>
</dbReference>
<accession>A0A834H363</accession>
<evidence type="ECO:0000259" key="11">
    <source>
        <dbReference type="Pfam" id="PF11145"/>
    </source>
</evidence>
<dbReference type="PANTHER" id="PTHR33389:SF18">
    <property type="entry name" value="OS01G0677900 PROTEIN"/>
    <property type="match status" value="1"/>
</dbReference>
<comment type="subcellular location">
    <subcellularLocation>
        <location evidence="2">Endomembrane system</location>
        <topology evidence="2">Multi-pass membrane protein</topology>
    </subcellularLocation>
</comment>
<evidence type="ECO:0000259" key="12">
    <source>
        <dbReference type="Pfam" id="PF25333"/>
    </source>
</evidence>
<organism evidence="13 14">
    <name type="scientific">Rhododendron simsii</name>
    <name type="common">Sims's rhododendron</name>
    <dbReference type="NCBI Taxonomy" id="118357"/>
    <lineage>
        <taxon>Eukaryota</taxon>
        <taxon>Viridiplantae</taxon>
        <taxon>Streptophyta</taxon>
        <taxon>Embryophyta</taxon>
        <taxon>Tracheophyta</taxon>
        <taxon>Spermatophyta</taxon>
        <taxon>Magnoliopsida</taxon>
        <taxon>eudicotyledons</taxon>
        <taxon>Gunneridae</taxon>
        <taxon>Pentapetalae</taxon>
        <taxon>asterids</taxon>
        <taxon>Ericales</taxon>
        <taxon>Ericaceae</taxon>
        <taxon>Ericoideae</taxon>
        <taxon>Rhodoreae</taxon>
        <taxon>Rhododendron</taxon>
    </lineage>
</organism>
<evidence type="ECO:0000256" key="7">
    <source>
        <dbReference type="ARBA" id="ARBA00022786"/>
    </source>
</evidence>
<keyword evidence="9 10" id="KW-0472">Membrane</keyword>
<evidence type="ECO:0000256" key="10">
    <source>
        <dbReference type="SAM" id="Phobius"/>
    </source>
</evidence>
<dbReference type="Pfam" id="PF11145">
    <property type="entry name" value="DUF2921"/>
    <property type="match status" value="2"/>
</dbReference>
<comment type="pathway">
    <text evidence="3">Protein modification; protein ubiquitination.</text>
</comment>
<evidence type="ECO:0000256" key="1">
    <source>
        <dbReference type="ARBA" id="ARBA00000900"/>
    </source>
</evidence>
<evidence type="ECO:0000256" key="6">
    <source>
        <dbReference type="ARBA" id="ARBA00022692"/>
    </source>
</evidence>
<evidence type="ECO:0000256" key="3">
    <source>
        <dbReference type="ARBA" id="ARBA00004906"/>
    </source>
</evidence>
<evidence type="ECO:0000256" key="2">
    <source>
        <dbReference type="ARBA" id="ARBA00004127"/>
    </source>
</evidence>
<dbReference type="GO" id="GO:0012505">
    <property type="term" value="C:endomembrane system"/>
    <property type="evidence" value="ECO:0007669"/>
    <property type="project" value="UniProtKB-SubCell"/>
</dbReference>